<accession>A0AAZ1XC45</accession>
<feature type="domain" description="D-glutamate cyclase-like C-terminal" evidence="3">
    <location>
        <begin position="483"/>
        <end position="796"/>
    </location>
</feature>
<dbReference type="InterPro" id="IPR038021">
    <property type="entry name" value="Putative_hydro-lyase"/>
</dbReference>
<sequence length="807" mass="86379">MYTLESSSVSIHECCGRVSRSVWGVYGVSGQVDAGLSQAVEGLGSSGSLPFADDVVLLASLTGSLQLPLGCFSAEGEAAGMRNGCSESEKAWSACSGLARSFCLQRRRSGVFGVMLTSLSRLMDRLVWRLERCGADGAESEGGGVDVLVPALSGDHELWKCLKRMMSSCRAARRVRASWFLSIVSSVCVCVCVSGYQQANVVVLPNQLADDFHAFCRSNPAPLPLLYRSQSGETSSPPLAQHADIRTDISQYCVYEDGRLVKTVSSLQTYSDAHRSPPGQQAERPGSWSDMVCFYLGCSFGFEGRLKEAGVPVRNVEQGKNVSMYRTAVPCVPAGAFSCPLVVTMRPVPAALLDAAVKVTHLNPLAHGAPVHIGDPALLGIQDLSRPDYGDAVELQPGDVTVFWACGVTAIEAILSSKPPLAFSHSPGCMFLTDIPDSPTSTITPPTEAKPHPELTPLCFQVSQNPLLYSLVSQGTVAKIRQLEVMIGEDPGERGIRALFVQDELLRSCLALSHSSSVAITTGFPTHYMHSPPDETDGPPGAIAMATMLLSLGKQVTMVTDRRALEMNRAIIDEAVRTGVLKAAIPLVTFEDGGPDAARHFLCHHGDPNKPRFDHLVAIERSGRAADGNYYNMRAVNIKHLVDPVDDLFIAAKHIPGIGTTGIGDGGNELGMGKVKEKVQSLMPKGGLIACEVPADHAVTAGVSNWGGYAVACGLYLLHTCPAHLRYLRKGLGLEPVTSTEQLQDWTTNLPSVEKEESFLSTLVQFGIRSGKTGHLAMEVDGLTFHPTHSDMITRLLEVTRGGRGAF</sequence>
<keyword evidence="5" id="KW-1185">Reference proteome</keyword>
<dbReference type="Ensembl" id="ENSOABT00000084770.1">
    <property type="protein sequence ID" value="ENSOABP00000065217.1"/>
    <property type="gene ID" value="ENSOABG00000010980.2"/>
</dbReference>
<dbReference type="Pfam" id="PF14336">
    <property type="entry name" value="GLUCM-like_C"/>
    <property type="match status" value="1"/>
</dbReference>
<dbReference type="GO" id="GO:0047820">
    <property type="term" value="F:D-glutamate cyclase activity"/>
    <property type="evidence" value="ECO:0007669"/>
    <property type="project" value="TreeGrafter"/>
</dbReference>
<name>A0AAZ1XC45_OREAU</name>
<comment type="similarity">
    <text evidence="1">Belongs to the D-glutamate cyclase family.</text>
</comment>
<dbReference type="GO" id="GO:0006536">
    <property type="term" value="P:glutamate metabolic process"/>
    <property type="evidence" value="ECO:0007669"/>
    <property type="project" value="TreeGrafter"/>
</dbReference>
<dbReference type="FunFam" id="3.30.2040.10:FF:000001">
    <property type="entry name" value="D-glutamate cyclase, mitochondrial"/>
    <property type="match status" value="1"/>
</dbReference>
<dbReference type="Proteomes" id="UP000472276">
    <property type="component" value="Unassembled WGS sequence"/>
</dbReference>
<dbReference type="SUPFAM" id="SSF160920">
    <property type="entry name" value="PSTPO5379-like"/>
    <property type="match status" value="1"/>
</dbReference>
<organism evidence="4 5">
    <name type="scientific">Oreochromis aureus</name>
    <name type="common">Israeli tilapia</name>
    <name type="synonym">Chromis aureus</name>
    <dbReference type="NCBI Taxonomy" id="47969"/>
    <lineage>
        <taxon>Eukaryota</taxon>
        <taxon>Metazoa</taxon>
        <taxon>Chordata</taxon>
        <taxon>Craniata</taxon>
        <taxon>Vertebrata</taxon>
        <taxon>Euteleostomi</taxon>
        <taxon>Actinopterygii</taxon>
        <taxon>Neopterygii</taxon>
        <taxon>Teleostei</taxon>
        <taxon>Neoteleostei</taxon>
        <taxon>Acanthomorphata</taxon>
        <taxon>Ovalentaria</taxon>
        <taxon>Cichlomorphae</taxon>
        <taxon>Cichliformes</taxon>
        <taxon>Cichlidae</taxon>
        <taxon>African cichlids</taxon>
        <taxon>Pseudocrenilabrinae</taxon>
        <taxon>Oreochromini</taxon>
        <taxon>Oreochromis</taxon>
    </lineage>
</organism>
<dbReference type="Gene3D" id="3.30.2040.10">
    <property type="entry name" value="PSTPO5379-like domain"/>
    <property type="match status" value="1"/>
</dbReference>
<dbReference type="Pfam" id="PF07286">
    <property type="entry name" value="D-Glu_cyclase"/>
    <property type="match status" value="1"/>
</dbReference>
<dbReference type="Gene3D" id="3.90.1640.20">
    <property type="entry name" value="TON_0340"/>
    <property type="match status" value="1"/>
</dbReference>
<dbReference type="InterPro" id="IPR009906">
    <property type="entry name" value="D-Glu_cyclase"/>
</dbReference>
<proteinExistence type="inferred from homology"/>
<evidence type="ECO:0000256" key="1">
    <source>
        <dbReference type="ARBA" id="ARBA00007896"/>
    </source>
</evidence>
<evidence type="ECO:0000256" key="2">
    <source>
        <dbReference type="ARBA" id="ARBA00023239"/>
    </source>
</evidence>
<dbReference type="AlphaFoldDB" id="A0AAZ1XC45"/>
<protein>
    <recommendedName>
        <fullName evidence="3">D-glutamate cyclase-like C-terminal domain-containing protein</fullName>
    </recommendedName>
</protein>
<dbReference type="PANTHER" id="PTHR32022">
    <property type="entry name" value="D-GLUTAMATE CYCLASE, MITOCHONDRIAL"/>
    <property type="match status" value="1"/>
</dbReference>
<evidence type="ECO:0000259" key="3">
    <source>
        <dbReference type="Pfam" id="PF14336"/>
    </source>
</evidence>
<dbReference type="FunFam" id="3.40.1640.10:FF:000001">
    <property type="entry name" value="D-glutamate cyclase, mitochondrial"/>
    <property type="match status" value="1"/>
</dbReference>
<dbReference type="Gene3D" id="3.40.1640.10">
    <property type="entry name" value="PSTPO5379-like"/>
    <property type="match status" value="1"/>
</dbReference>
<gene>
    <name evidence="4" type="primary">FGFR3</name>
</gene>
<reference evidence="4" key="3">
    <citation type="submission" date="2025-09" db="UniProtKB">
        <authorList>
            <consortium name="Ensembl"/>
        </authorList>
    </citation>
    <scope>IDENTIFICATION</scope>
</reference>
<dbReference type="InterPro" id="IPR025504">
    <property type="entry name" value="GLUCM_C"/>
</dbReference>
<reference evidence="5" key="1">
    <citation type="submission" date="2020-03" db="EMBL/GenBank/DDBJ databases">
        <title>Evolution of repeat sequences and sex chromosomes of tilapia species revealed by chromosome-level genomes.</title>
        <authorList>
            <person name="Xu L."/>
            <person name="Tao W."/>
            <person name="Wang D."/>
            <person name="Zhou Q."/>
        </authorList>
    </citation>
    <scope>NUCLEOTIDE SEQUENCE [LARGE SCALE GENOMIC DNA]</scope>
    <source>
        <strain evidence="5">Israel</strain>
    </source>
</reference>
<evidence type="ECO:0000313" key="4">
    <source>
        <dbReference type="Ensembl" id="ENSOABP00000065217.1"/>
    </source>
</evidence>
<reference evidence="4" key="2">
    <citation type="submission" date="2025-08" db="UniProtKB">
        <authorList>
            <consortium name="Ensembl"/>
        </authorList>
    </citation>
    <scope>IDENTIFICATION</scope>
</reference>
<evidence type="ECO:0000313" key="5">
    <source>
        <dbReference type="Proteomes" id="UP000472276"/>
    </source>
</evidence>
<dbReference type="PANTHER" id="PTHR32022:SF10">
    <property type="entry name" value="D-GLUTAMATE CYCLASE, MITOCHONDRIAL"/>
    <property type="match status" value="1"/>
</dbReference>
<keyword evidence="2" id="KW-0456">Lyase</keyword>